<evidence type="ECO:0000259" key="7">
    <source>
        <dbReference type="Pfam" id="PF02687"/>
    </source>
</evidence>
<comment type="similarity">
    <text evidence="6">Belongs to the ABC-4 integral membrane protein family.</text>
</comment>
<keyword evidence="6" id="KW-0813">Transport</keyword>
<proteinExistence type="inferred from homology"/>
<dbReference type="RefSeq" id="WP_166275817.1">
    <property type="nucleotide sequence ID" value="NZ_JAAFGS010000005.1"/>
</dbReference>
<comment type="subcellular location">
    <subcellularLocation>
        <location evidence="1 6">Cell membrane</location>
        <topology evidence="1 6">Multi-pass membrane protein</topology>
    </subcellularLocation>
</comment>
<keyword evidence="5 6" id="KW-0472">Membrane</keyword>
<keyword evidence="3 6" id="KW-0812">Transmembrane</keyword>
<dbReference type="PIRSF" id="PIRSF018968">
    <property type="entry name" value="ABC_permease_BceB"/>
    <property type="match status" value="1"/>
</dbReference>
<evidence type="ECO:0000313" key="9">
    <source>
        <dbReference type="Proteomes" id="UP000800303"/>
    </source>
</evidence>
<keyword evidence="9" id="KW-1185">Reference proteome</keyword>
<protein>
    <submittedName>
        <fullName evidence="8">ABC transporter permease</fullName>
    </submittedName>
</protein>
<dbReference type="PANTHER" id="PTHR46795">
    <property type="entry name" value="ABC TRANSPORTER PERMEASE-RELATED-RELATED"/>
    <property type="match status" value="1"/>
</dbReference>
<feature type="transmembrane region" description="Helical" evidence="6">
    <location>
        <begin position="195"/>
        <end position="218"/>
    </location>
</feature>
<dbReference type="EMBL" id="JAAFGS010000005">
    <property type="protein sequence ID" value="NGZ76706.1"/>
    <property type="molecule type" value="Genomic_DNA"/>
</dbReference>
<name>A0ABX0FBT3_9BACL</name>
<keyword evidence="2 6" id="KW-1003">Cell membrane</keyword>
<dbReference type="InterPro" id="IPR052536">
    <property type="entry name" value="ABC-4_Integral_Memb_Prot"/>
</dbReference>
<evidence type="ECO:0000256" key="5">
    <source>
        <dbReference type="ARBA" id="ARBA00023136"/>
    </source>
</evidence>
<evidence type="ECO:0000256" key="6">
    <source>
        <dbReference type="PIRNR" id="PIRNR018968"/>
    </source>
</evidence>
<dbReference type="Proteomes" id="UP000800303">
    <property type="component" value="Unassembled WGS sequence"/>
</dbReference>
<reference evidence="8 9" key="1">
    <citation type="submission" date="2020-01" db="EMBL/GenBank/DDBJ databases">
        <title>Polyphasic characterisation and genomic insights into a novel alkali tolerant bacterium VR-M41.</title>
        <authorList>
            <person name="Vemuluri V.R."/>
        </authorList>
    </citation>
    <scope>NUCLEOTIDE SEQUENCE [LARGE SCALE GENOMIC DNA]</scope>
    <source>
        <strain evidence="8 9">VR-M41</strain>
    </source>
</reference>
<feature type="domain" description="ABC3 transporter permease C-terminal" evidence="7">
    <location>
        <begin position="63"/>
        <end position="178"/>
    </location>
</feature>
<dbReference type="Pfam" id="PF02687">
    <property type="entry name" value="FtsX"/>
    <property type="match status" value="1"/>
</dbReference>
<sequence>MNFPRFAYNNVKRNARAYFAYFLSSAFMVMIFFSFAVFIYHPRIVESDMHKMTKTGMAAAEYVIFAFAFFFVLYSISVFLKSRNKEFGLLLMLGAKPAHLNRLVFLENLLIGTAAIVSGIASGMLLSKLFLMLASRITETPELPFYWPLRAMLLTAAAFALLFVVISAMTLLFVRKRNVLELLQGSARPKTEPKASIWLVLLGIALLTIGFMSLRFAALSAPMLFLAAGTGIAGTYFFYSQLSVLFMRLLKRNRSFVWKKTNLLWISEMAYKIKDNARVLFLITVVTSVASMSAGFVLSIDRETKSLYTDDPYALSLMSGSDEELAQDRVKVDAVLEREGIDYQASEIRTAFVEIGGEQAGARTYLIPASDYEGVAKTWKTPAFAPGTQPEALLLHSDNRGQAPLLNAGEKLNVGADSPPLTVREVAGSGTFDAMSFGTVFIVPDAVYQDAVDHMTQDSGFRESIAYYTVPAWGDAAPRYDSEEARVGAELEKLSPRTQGKSELAGHLNVRSGTYLVYRQFMSTLSFIGVFVGLMFSLSSASFLYFKLHAELSRDAQMYRSLSKTGLSVGEMKKSATLQIALLFFIPIAVSAIQTFVVLEPILAVMKIRDITVPVLMTTAAFLIAQLCYFFLVRGRYINRLKRVMV</sequence>
<feature type="transmembrane region" description="Helical" evidence="6">
    <location>
        <begin position="62"/>
        <end position="82"/>
    </location>
</feature>
<organism evidence="8 9">
    <name type="scientific">Saccharibacillus alkalitolerans</name>
    <dbReference type="NCBI Taxonomy" id="2705290"/>
    <lineage>
        <taxon>Bacteria</taxon>
        <taxon>Bacillati</taxon>
        <taxon>Bacillota</taxon>
        <taxon>Bacilli</taxon>
        <taxon>Bacillales</taxon>
        <taxon>Paenibacillaceae</taxon>
        <taxon>Saccharibacillus</taxon>
    </lineage>
</organism>
<dbReference type="InterPro" id="IPR027022">
    <property type="entry name" value="ABC_permease_BceB-typ"/>
</dbReference>
<dbReference type="PANTHER" id="PTHR46795:SF1">
    <property type="entry name" value="ABC TRANSPORTER PERMEASE PROTEIN"/>
    <property type="match status" value="1"/>
</dbReference>
<feature type="transmembrane region" description="Helical" evidence="6">
    <location>
        <begin position="279"/>
        <end position="300"/>
    </location>
</feature>
<feature type="transmembrane region" description="Helical" evidence="6">
    <location>
        <begin position="580"/>
        <end position="599"/>
    </location>
</feature>
<feature type="transmembrane region" description="Helical" evidence="6">
    <location>
        <begin position="20"/>
        <end position="42"/>
    </location>
</feature>
<evidence type="ECO:0000256" key="4">
    <source>
        <dbReference type="ARBA" id="ARBA00022989"/>
    </source>
</evidence>
<feature type="transmembrane region" description="Helical" evidence="6">
    <location>
        <begin position="611"/>
        <end position="633"/>
    </location>
</feature>
<evidence type="ECO:0000256" key="3">
    <source>
        <dbReference type="ARBA" id="ARBA00022692"/>
    </source>
</evidence>
<feature type="transmembrane region" description="Helical" evidence="6">
    <location>
        <begin position="151"/>
        <end position="174"/>
    </location>
</feature>
<feature type="transmembrane region" description="Helical" evidence="6">
    <location>
        <begin position="224"/>
        <end position="250"/>
    </location>
</feature>
<dbReference type="InterPro" id="IPR003838">
    <property type="entry name" value="ABC3_permease_C"/>
</dbReference>
<feature type="transmembrane region" description="Helical" evidence="6">
    <location>
        <begin position="521"/>
        <end position="546"/>
    </location>
</feature>
<evidence type="ECO:0000256" key="2">
    <source>
        <dbReference type="ARBA" id="ARBA00022475"/>
    </source>
</evidence>
<feature type="transmembrane region" description="Helical" evidence="6">
    <location>
        <begin position="103"/>
        <end position="131"/>
    </location>
</feature>
<accession>A0ABX0FBT3</accession>
<comment type="caution">
    <text evidence="8">The sequence shown here is derived from an EMBL/GenBank/DDBJ whole genome shotgun (WGS) entry which is preliminary data.</text>
</comment>
<evidence type="ECO:0000256" key="1">
    <source>
        <dbReference type="ARBA" id="ARBA00004651"/>
    </source>
</evidence>
<evidence type="ECO:0000313" key="8">
    <source>
        <dbReference type="EMBL" id="NGZ76706.1"/>
    </source>
</evidence>
<keyword evidence="4 6" id="KW-1133">Transmembrane helix</keyword>
<gene>
    <name evidence="8" type="ORF">GYN08_15380</name>
</gene>